<dbReference type="InterPro" id="IPR029062">
    <property type="entry name" value="Class_I_gatase-like"/>
</dbReference>
<organism evidence="7 8">
    <name type="scientific">Sphingobacterium corticibacterium</name>
    <dbReference type="NCBI Taxonomy" id="2484746"/>
    <lineage>
        <taxon>Bacteria</taxon>
        <taxon>Pseudomonadati</taxon>
        <taxon>Bacteroidota</taxon>
        <taxon>Sphingobacteriia</taxon>
        <taxon>Sphingobacteriales</taxon>
        <taxon>Sphingobacteriaceae</taxon>
        <taxon>Sphingobacterium</taxon>
    </lineage>
</organism>
<keyword evidence="1" id="KW-0963">Cytoplasm</keyword>
<reference evidence="7 8" key="1">
    <citation type="submission" date="2019-02" db="EMBL/GenBank/DDBJ databases">
        <authorList>
            <person name="Li Y."/>
        </authorList>
    </citation>
    <scope>NUCLEOTIDE SEQUENCE [LARGE SCALE GENOMIC DNA]</scope>
    <source>
        <strain evidence="7 8">30C10-4-7</strain>
    </source>
</reference>
<dbReference type="GO" id="GO:0019243">
    <property type="term" value="P:methylglyoxal catabolic process to D-lactate via S-lactoyl-glutathione"/>
    <property type="evidence" value="ECO:0007669"/>
    <property type="project" value="TreeGrafter"/>
</dbReference>
<comment type="caution">
    <text evidence="7">The sequence shown here is derived from an EMBL/GenBank/DDBJ whole genome shotgun (WGS) entry which is preliminary data.</text>
</comment>
<dbReference type="EMBL" id="SGIT01000001">
    <property type="protein sequence ID" value="RZF61442.1"/>
    <property type="molecule type" value="Genomic_DNA"/>
</dbReference>
<dbReference type="GO" id="GO:0006281">
    <property type="term" value="P:DNA repair"/>
    <property type="evidence" value="ECO:0007669"/>
    <property type="project" value="UniProtKB-KW"/>
</dbReference>
<dbReference type="OrthoDB" id="9792284at2"/>
<evidence type="ECO:0000313" key="8">
    <source>
        <dbReference type="Proteomes" id="UP000292855"/>
    </source>
</evidence>
<keyword evidence="8" id="KW-1185">Reference proteome</keyword>
<dbReference type="InterPro" id="IPR017283">
    <property type="entry name" value="HchA"/>
</dbReference>
<evidence type="ECO:0000259" key="6">
    <source>
        <dbReference type="Pfam" id="PF01965"/>
    </source>
</evidence>
<name>A0A4Q6XUW0_9SPHI</name>
<evidence type="ECO:0000256" key="1">
    <source>
        <dbReference type="ARBA" id="ARBA00022490"/>
    </source>
</evidence>
<dbReference type="Proteomes" id="UP000292855">
    <property type="component" value="Unassembled WGS sequence"/>
</dbReference>
<dbReference type="SUPFAM" id="SSF52317">
    <property type="entry name" value="Class I glutamine amidotransferase-like"/>
    <property type="match status" value="1"/>
</dbReference>
<dbReference type="RefSeq" id="WP_130139671.1">
    <property type="nucleotide sequence ID" value="NZ_SGIT01000001.1"/>
</dbReference>
<evidence type="ECO:0000256" key="4">
    <source>
        <dbReference type="ARBA" id="ARBA00023016"/>
    </source>
</evidence>
<dbReference type="Gene3D" id="3.40.50.880">
    <property type="match status" value="1"/>
</dbReference>
<dbReference type="AlphaFoldDB" id="A0A4Q6XUW0"/>
<dbReference type="PANTHER" id="PTHR48094:SF20">
    <property type="entry name" value="PROTEIN_NUCLEIC ACID DEGLYCASE 1"/>
    <property type="match status" value="1"/>
</dbReference>
<feature type="domain" description="DJ-1/PfpI" evidence="6">
    <location>
        <begin position="73"/>
        <end position="202"/>
    </location>
</feature>
<proteinExistence type="predicted"/>
<dbReference type="InterPro" id="IPR002818">
    <property type="entry name" value="DJ-1/PfpI"/>
</dbReference>
<dbReference type="NCBIfam" id="NF003168">
    <property type="entry name" value="PRK04155.1"/>
    <property type="match status" value="1"/>
</dbReference>
<keyword evidence="3" id="KW-0378">Hydrolase</keyword>
<dbReference type="GO" id="GO:0005737">
    <property type="term" value="C:cytoplasm"/>
    <property type="evidence" value="ECO:0007669"/>
    <property type="project" value="TreeGrafter"/>
</dbReference>
<keyword evidence="5" id="KW-0234">DNA repair</keyword>
<dbReference type="PANTHER" id="PTHR48094">
    <property type="entry name" value="PROTEIN/NUCLEIC ACID DEGLYCASE DJ-1-RELATED"/>
    <property type="match status" value="1"/>
</dbReference>
<dbReference type="InterPro" id="IPR050325">
    <property type="entry name" value="Prot/Nucl_acid_deglycase"/>
</dbReference>
<accession>A0A4Q6XUW0</accession>
<evidence type="ECO:0000256" key="3">
    <source>
        <dbReference type="ARBA" id="ARBA00022801"/>
    </source>
</evidence>
<keyword evidence="4" id="KW-0346">Stress response</keyword>
<evidence type="ECO:0000256" key="2">
    <source>
        <dbReference type="ARBA" id="ARBA00022763"/>
    </source>
</evidence>
<keyword evidence="2" id="KW-0227">DNA damage</keyword>
<sequence length="283" mass="31110">MSQELSKEPVFDGIGYEPSPFSRSQFVASKTDYDFATYENANKDKNKKILVVCTEERYMTMKNGKKFSTGNHPVETLVPMSHLAAAGFEADIFTPKGAPVAIEMWAMPSEDEAVKGIYEQYRTQFENPKSLKDFVAGDMQSDVEYVAVFLPGGHGAMLGLPTNDDLKKVIHWSVENDKYMLAICHGPAALLAAAHHEGPESFPYKGYQVKSFPDIIDTKTPGIGYVPGEMPWLYGEKLEALGIEILNNDISGACHTDRKLVTGDSPLAANNFGKMSAEVLLGQ</sequence>
<dbReference type="GO" id="GO:0019172">
    <property type="term" value="F:glyoxalase III activity"/>
    <property type="evidence" value="ECO:0007669"/>
    <property type="project" value="TreeGrafter"/>
</dbReference>
<evidence type="ECO:0000256" key="5">
    <source>
        <dbReference type="ARBA" id="ARBA00023204"/>
    </source>
</evidence>
<dbReference type="PIRSF" id="PIRSF037798">
    <property type="entry name" value="Chaperone_HchA"/>
    <property type="match status" value="1"/>
</dbReference>
<gene>
    <name evidence="7" type="primary">hchA</name>
    <name evidence="7" type="ORF">EWE74_00940</name>
</gene>
<evidence type="ECO:0000313" key="7">
    <source>
        <dbReference type="EMBL" id="RZF61442.1"/>
    </source>
</evidence>
<protein>
    <submittedName>
        <fullName evidence="7">Protein deglycase HchA</fullName>
    </submittedName>
</protein>
<dbReference type="GO" id="GO:0036524">
    <property type="term" value="F:protein deglycase activity"/>
    <property type="evidence" value="ECO:0007669"/>
    <property type="project" value="InterPro"/>
</dbReference>
<dbReference type="Pfam" id="PF01965">
    <property type="entry name" value="DJ-1_PfpI"/>
    <property type="match status" value="1"/>
</dbReference>